<organism evidence="2 3">
    <name type="scientific">Portunus trituberculatus</name>
    <name type="common">Swimming crab</name>
    <name type="synonym">Neptunus trituberculatus</name>
    <dbReference type="NCBI Taxonomy" id="210409"/>
    <lineage>
        <taxon>Eukaryota</taxon>
        <taxon>Metazoa</taxon>
        <taxon>Ecdysozoa</taxon>
        <taxon>Arthropoda</taxon>
        <taxon>Crustacea</taxon>
        <taxon>Multicrustacea</taxon>
        <taxon>Malacostraca</taxon>
        <taxon>Eumalacostraca</taxon>
        <taxon>Eucarida</taxon>
        <taxon>Decapoda</taxon>
        <taxon>Pleocyemata</taxon>
        <taxon>Brachyura</taxon>
        <taxon>Eubrachyura</taxon>
        <taxon>Portunoidea</taxon>
        <taxon>Portunidae</taxon>
        <taxon>Portuninae</taxon>
        <taxon>Portunus</taxon>
    </lineage>
</organism>
<evidence type="ECO:0000313" key="3">
    <source>
        <dbReference type="Proteomes" id="UP000324222"/>
    </source>
</evidence>
<comment type="caution">
    <text evidence="2">The sequence shown here is derived from an EMBL/GenBank/DDBJ whole genome shotgun (WGS) entry which is preliminary data.</text>
</comment>
<gene>
    <name evidence="2" type="ORF">E2C01_079735</name>
</gene>
<name>A0A5B7IWE5_PORTR</name>
<protein>
    <submittedName>
        <fullName evidence="2">Uncharacterized protein</fullName>
    </submittedName>
</protein>
<dbReference type="AlphaFoldDB" id="A0A5B7IWE5"/>
<proteinExistence type="predicted"/>
<dbReference type="EMBL" id="VSRR010066984">
    <property type="protein sequence ID" value="MPC84978.1"/>
    <property type="molecule type" value="Genomic_DNA"/>
</dbReference>
<sequence>MFPSHARPSLRHDMEETERSQGLVLWRLHCPTSALPPAPRLSLPLSLRPSGPDLLSQLRSGVTGTTLTREARTKPHSTPRSQEAEGIGPDFSVDPTKTRCPT</sequence>
<evidence type="ECO:0000256" key="1">
    <source>
        <dbReference type="SAM" id="MobiDB-lite"/>
    </source>
</evidence>
<dbReference type="Proteomes" id="UP000324222">
    <property type="component" value="Unassembled WGS sequence"/>
</dbReference>
<feature type="region of interest" description="Disordered" evidence="1">
    <location>
        <begin position="61"/>
        <end position="102"/>
    </location>
</feature>
<reference evidence="2 3" key="1">
    <citation type="submission" date="2019-05" db="EMBL/GenBank/DDBJ databases">
        <title>Another draft genome of Portunus trituberculatus and its Hox gene families provides insights of decapod evolution.</title>
        <authorList>
            <person name="Jeong J.-H."/>
            <person name="Song I."/>
            <person name="Kim S."/>
            <person name="Choi T."/>
            <person name="Kim D."/>
            <person name="Ryu S."/>
            <person name="Kim W."/>
        </authorList>
    </citation>
    <scope>NUCLEOTIDE SEQUENCE [LARGE SCALE GENOMIC DNA]</scope>
    <source>
        <tissue evidence="2">Muscle</tissue>
    </source>
</reference>
<accession>A0A5B7IWE5</accession>
<keyword evidence="3" id="KW-1185">Reference proteome</keyword>
<evidence type="ECO:0000313" key="2">
    <source>
        <dbReference type="EMBL" id="MPC84978.1"/>
    </source>
</evidence>